<feature type="domain" description="HTH tetR-type" evidence="5">
    <location>
        <begin position="18"/>
        <end position="78"/>
    </location>
</feature>
<dbReference type="GO" id="GO:0000976">
    <property type="term" value="F:transcription cis-regulatory region binding"/>
    <property type="evidence" value="ECO:0007669"/>
    <property type="project" value="TreeGrafter"/>
</dbReference>
<reference evidence="6 7" key="1">
    <citation type="submission" date="2019-03" db="EMBL/GenBank/DDBJ databases">
        <title>Genomic Encyclopedia of Type Strains, Phase IV (KMG-IV): sequencing the most valuable type-strain genomes for metagenomic binning, comparative biology and taxonomic classification.</title>
        <authorList>
            <person name="Goeker M."/>
        </authorList>
    </citation>
    <scope>NUCLEOTIDE SEQUENCE [LARGE SCALE GENOMIC DNA]</scope>
    <source>
        <strain evidence="6 7">DSM 26377</strain>
    </source>
</reference>
<dbReference type="SUPFAM" id="SSF46689">
    <property type="entry name" value="Homeodomain-like"/>
    <property type="match status" value="1"/>
</dbReference>
<evidence type="ECO:0000256" key="2">
    <source>
        <dbReference type="ARBA" id="ARBA00023125"/>
    </source>
</evidence>
<evidence type="ECO:0000256" key="4">
    <source>
        <dbReference type="PROSITE-ProRule" id="PRU00335"/>
    </source>
</evidence>
<keyword evidence="7" id="KW-1185">Reference proteome</keyword>
<keyword evidence="3" id="KW-0804">Transcription</keyword>
<dbReference type="InterPro" id="IPR001647">
    <property type="entry name" value="HTH_TetR"/>
</dbReference>
<dbReference type="InterPro" id="IPR050109">
    <property type="entry name" value="HTH-type_TetR-like_transc_reg"/>
</dbReference>
<dbReference type="Proteomes" id="UP000295341">
    <property type="component" value="Unassembled WGS sequence"/>
</dbReference>
<evidence type="ECO:0000259" key="5">
    <source>
        <dbReference type="PROSITE" id="PS50977"/>
    </source>
</evidence>
<evidence type="ECO:0000256" key="3">
    <source>
        <dbReference type="ARBA" id="ARBA00023163"/>
    </source>
</evidence>
<dbReference type="GO" id="GO:0003700">
    <property type="term" value="F:DNA-binding transcription factor activity"/>
    <property type="evidence" value="ECO:0007669"/>
    <property type="project" value="TreeGrafter"/>
</dbReference>
<feature type="DNA-binding region" description="H-T-H motif" evidence="4">
    <location>
        <begin position="41"/>
        <end position="60"/>
    </location>
</feature>
<protein>
    <submittedName>
        <fullName evidence="6">AcrR family transcriptional regulator</fullName>
    </submittedName>
</protein>
<name>A0A4R7PDD6_9GAMM</name>
<dbReference type="PANTHER" id="PTHR30055:SF234">
    <property type="entry name" value="HTH-TYPE TRANSCRIPTIONAL REGULATOR BETI"/>
    <property type="match status" value="1"/>
</dbReference>
<organism evidence="6 7">
    <name type="scientific">Panacagrimonas perspica</name>
    <dbReference type="NCBI Taxonomy" id="381431"/>
    <lineage>
        <taxon>Bacteria</taxon>
        <taxon>Pseudomonadati</taxon>
        <taxon>Pseudomonadota</taxon>
        <taxon>Gammaproteobacteria</taxon>
        <taxon>Nevskiales</taxon>
        <taxon>Nevskiaceae</taxon>
        <taxon>Panacagrimonas</taxon>
    </lineage>
</organism>
<evidence type="ECO:0000313" key="6">
    <source>
        <dbReference type="EMBL" id="TDU31742.1"/>
    </source>
</evidence>
<keyword evidence="2 4" id="KW-0238">DNA-binding</keyword>
<dbReference type="Gene3D" id="1.10.357.10">
    <property type="entry name" value="Tetracycline Repressor, domain 2"/>
    <property type="match status" value="1"/>
</dbReference>
<sequence>MSKQTPVVWPAAREQQKEGRREAILTAAEALVRETGSTDFSVGMLALRADVSVATLYNLIGSKGTILYALLNRTMDQLEAATRVPLAEGPYGQALAAAEAVARVYTSDSDYLRPLWRFELGVFEPEHRPLLMNRALKFWAGRLKALEDAKRLPKGIGLFDLAREYQIFFAGVLDLWVQKELSDERFGVQVRYGILLRLLALGDPPERERLMKELRKAHRELRAFEGAPDA</sequence>
<dbReference type="AlphaFoldDB" id="A0A4R7PDD6"/>
<evidence type="ECO:0000313" key="7">
    <source>
        <dbReference type="Proteomes" id="UP000295341"/>
    </source>
</evidence>
<dbReference type="PANTHER" id="PTHR30055">
    <property type="entry name" value="HTH-TYPE TRANSCRIPTIONAL REGULATOR RUTR"/>
    <property type="match status" value="1"/>
</dbReference>
<accession>A0A4R7PDD6</accession>
<comment type="caution">
    <text evidence="6">The sequence shown here is derived from an EMBL/GenBank/DDBJ whole genome shotgun (WGS) entry which is preliminary data.</text>
</comment>
<proteinExistence type="predicted"/>
<dbReference type="PROSITE" id="PS50977">
    <property type="entry name" value="HTH_TETR_2"/>
    <property type="match status" value="1"/>
</dbReference>
<evidence type="ECO:0000256" key="1">
    <source>
        <dbReference type="ARBA" id="ARBA00023015"/>
    </source>
</evidence>
<gene>
    <name evidence="6" type="ORF">DFR24_1122</name>
</gene>
<dbReference type="RefSeq" id="WP_162851062.1">
    <property type="nucleotide sequence ID" value="NZ_MWIN01000012.1"/>
</dbReference>
<dbReference type="InterPro" id="IPR009057">
    <property type="entry name" value="Homeodomain-like_sf"/>
</dbReference>
<keyword evidence="1" id="KW-0805">Transcription regulation</keyword>
<dbReference type="EMBL" id="SOBT01000008">
    <property type="protein sequence ID" value="TDU31742.1"/>
    <property type="molecule type" value="Genomic_DNA"/>
</dbReference>